<comment type="caution">
    <text evidence="2">The sequence shown here is derived from an EMBL/GenBank/DDBJ whole genome shotgun (WGS) entry which is preliminary data.</text>
</comment>
<sequence>MTAGPSTWQPFNRVTWGLNPFNNPTVHGTFVANERLSKDSPVELEVGQSLKFAASTRSYVLRKGVAQTPQLSQPPVNFVLPPPPDPSDEEAVVAYNTLLNRLGMFSQNQDVLNSSKKFTSKSQPTERPSKRVKKARVTFRDQYNGVLVEVVGISDGADVSTEPGPLGVKEGSLVGRFDDLVEVTVIPKGKESITKASHSTSARGVTEKLQQFIEKVKSPAKGSLYDDSIAVSNPWAKVGDNDGVSLNGEKGEAKDVTSEASKLTSSSMDDDLDDLFGDA</sequence>
<name>A0A9D4ZBT5_ADICA</name>
<dbReference type="Gene3D" id="2.60.200.20">
    <property type="match status" value="1"/>
</dbReference>
<reference evidence="2" key="1">
    <citation type="submission" date="2021-01" db="EMBL/GenBank/DDBJ databases">
        <title>Adiantum capillus-veneris genome.</title>
        <authorList>
            <person name="Fang Y."/>
            <person name="Liao Q."/>
        </authorList>
    </citation>
    <scope>NUCLEOTIDE SEQUENCE</scope>
    <source>
        <strain evidence="2">H3</strain>
        <tissue evidence="2">Leaf</tissue>
    </source>
</reference>
<evidence type="ECO:0000313" key="2">
    <source>
        <dbReference type="EMBL" id="KAI5069309.1"/>
    </source>
</evidence>
<feature type="region of interest" description="Disordered" evidence="1">
    <location>
        <begin position="114"/>
        <end position="133"/>
    </location>
</feature>
<dbReference type="Proteomes" id="UP000886520">
    <property type="component" value="Chromosome 15"/>
</dbReference>
<accession>A0A9D4ZBT5</accession>
<feature type="compositionally biased region" description="Acidic residues" evidence="1">
    <location>
        <begin position="268"/>
        <end position="279"/>
    </location>
</feature>
<feature type="compositionally biased region" description="Polar residues" evidence="1">
    <location>
        <begin position="114"/>
        <end position="126"/>
    </location>
</feature>
<evidence type="ECO:0000313" key="3">
    <source>
        <dbReference type="Proteomes" id="UP000886520"/>
    </source>
</evidence>
<dbReference type="OrthoDB" id="444265at2759"/>
<organism evidence="2 3">
    <name type="scientific">Adiantum capillus-veneris</name>
    <name type="common">Maidenhair fern</name>
    <dbReference type="NCBI Taxonomy" id="13818"/>
    <lineage>
        <taxon>Eukaryota</taxon>
        <taxon>Viridiplantae</taxon>
        <taxon>Streptophyta</taxon>
        <taxon>Embryophyta</taxon>
        <taxon>Tracheophyta</taxon>
        <taxon>Polypodiopsida</taxon>
        <taxon>Polypodiidae</taxon>
        <taxon>Polypodiales</taxon>
        <taxon>Pteridineae</taxon>
        <taxon>Pteridaceae</taxon>
        <taxon>Vittarioideae</taxon>
        <taxon>Adiantum</taxon>
    </lineage>
</organism>
<dbReference type="EMBL" id="JABFUD020000015">
    <property type="protein sequence ID" value="KAI5069309.1"/>
    <property type="molecule type" value="Genomic_DNA"/>
</dbReference>
<evidence type="ECO:0000256" key="1">
    <source>
        <dbReference type="SAM" id="MobiDB-lite"/>
    </source>
</evidence>
<protein>
    <submittedName>
        <fullName evidence="2">Uncharacterized protein</fullName>
    </submittedName>
</protein>
<gene>
    <name evidence="2" type="ORF">GOP47_0015610</name>
</gene>
<keyword evidence="3" id="KW-1185">Reference proteome</keyword>
<feature type="region of interest" description="Disordered" evidence="1">
    <location>
        <begin position="238"/>
        <end position="279"/>
    </location>
</feature>
<dbReference type="AlphaFoldDB" id="A0A9D4ZBT5"/>
<proteinExistence type="predicted"/>
<feature type="compositionally biased region" description="Polar residues" evidence="1">
    <location>
        <begin position="258"/>
        <end position="267"/>
    </location>
</feature>